<dbReference type="InterPro" id="IPR048258">
    <property type="entry name" value="Cyclins_cyclin-box"/>
</dbReference>
<dbReference type="PROSITE" id="PS00292">
    <property type="entry name" value="CYCLINS"/>
    <property type="match status" value="1"/>
</dbReference>
<evidence type="ECO:0000256" key="6">
    <source>
        <dbReference type="ARBA" id="ARBA00022553"/>
    </source>
</evidence>
<dbReference type="FunFam" id="1.10.472.10:FF:000012">
    <property type="entry name" value="G1/S-specific cyclin-D1"/>
    <property type="match status" value="1"/>
</dbReference>
<dbReference type="Pfam" id="PF02984">
    <property type="entry name" value="Cyclin_C"/>
    <property type="match status" value="1"/>
</dbReference>
<comment type="subcellular location">
    <subcellularLocation>
        <location evidence="3">Cytoplasm</location>
    </subcellularLocation>
    <subcellularLocation>
        <location evidence="2">Endomembrane system</location>
    </subcellularLocation>
    <subcellularLocation>
        <location evidence="1">Nucleus</location>
    </subcellularLocation>
</comment>
<evidence type="ECO:0000256" key="2">
    <source>
        <dbReference type="ARBA" id="ARBA00004308"/>
    </source>
</evidence>
<organism evidence="19 20">
    <name type="scientific">Acipenser oxyrinchus oxyrinchus</name>
    <dbReference type="NCBI Taxonomy" id="40147"/>
    <lineage>
        <taxon>Eukaryota</taxon>
        <taxon>Metazoa</taxon>
        <taxon>Chordata</taxon>
        <taxon>Craniata</taxon>
        <taxon>Vertebrata</taxon>
        <taxon>Euteleostomi</taxon>
        <taxon>Actinopterygii</taxon>
        <taxon>Chondrostei</taxon>
        <taxon>Acipenseriformes</taxon>
        <taxon>Acipenseridae</taxon>
        <taxon>Acipenser</taxon>
    </lineage>
</organism>
<evidence type="ECO:0000256" key="3">
    <source>
        <dbReference type="ARBA" id="ARBA00004496"/>
    </source>
</evidence>
<keyword evidence="7" id="KW-0132">Cell division</keyword>
<evidence type="ECO:0000256" key="8">
    <source>
        <dbReference type="ARBA" id="ARBA00022843"/>
    </source>
</evidence>
<feature type="region of interest" description="Disordered" evidence="16">
    <location>
        <begin position="276"/>
        <end position="296"/>
    </location>
</feature>
<dbReference type="SMART" id="SM01332">
    <property type="entry name" value="Cyclin_C"/>
    <property type="match status" value="1"/>
</dbReference>
<dbReference type="InterPro" id="IPR006671">
    <property type="entry name" value="Cyclin_N"/>
</dbReference>
<evidence type="ECO:0000256" key="5">
    <source>
        <dbReference type="ARBA" id="ARBA00022490"/>
    </source>
</evidence>
<evidence type="ECO:0000256" key="1">
    <source>
        <dbReference type="ARBA" id="ARBA00004123"/>
    </source>
</evidence>
<evidence type="ECO:0000259" key="17">
    <source>
        <dbReference type="SMART" id="SM00385"/>
    </source>
</evidence>
<reference evidence="19" key="1">
    <citation type="submission" date="2022-02" db="EMBL/GenBank/DDBJ databases">
        <title>Atlantic sturgeon de novo genome assembly.</title>
        <authorList>
            <person name="Stock M."/>
            <person name="Klopp C."/>
            <person name="Guiguen Y."/>
            <person name="Cabau C."/>
            <person name="Parinello H."/>
            <person name="Santidrian Yebra-Pimentel E."/>
            <person name="Kuhl H."/>
            <person name="Dirks R.P."/>
            <person name="Guessner J."/>
            <person name="Wuertz S."/>
            <person name="Du K."/>
            <person name="Schartl M."/>
        </authorList>
    </citation>
    <scope>NUCLEOTIDE SEQUENCE</scope>
    <source>
        <strain evidence="19">STURGEONOMICS-FGT-2020</strain>
        <tissue evidence="19">Whole blood</tissue>
    </source>
</reference>
<dbReference type="GO" id="GO:0051301">
    <property type="term" value="P:cell division"/>
    <property type="evidence" value="ECO:0007669"/>
    <property type="project" value="UniProtKB-KW"/>
</dbReference>
<dbReference type="GO" id="GO:0005634">
    <property type="term" value="C:nucleus"/>
    <property type="evidence" value="ECO:0007669"/>
    <property type="project" value="UniProtKB-SubCell"/>
</dbReference>
<gene>
    <name evidence="19" type="primary">CCND2</name>
    <name evidence="19" type="ORF">AOXY_G31389</name>
</gene>
<dbReference type="GO" id="GO:0012505">
    <property type="term" value="C:endomembrane system"/>
    <property type="evidence" value="ECO:0007669"/>
    <property type="project" value="UniProtKB-SubCell"/>
</dbReference>
<name>A0AAD8FT11_ACIOX</name>
<dbReference type="FunFam" id="1.10.472.10:FF:000120">
    <property type="entry name" value="G1/S-specific cyclin-D1"/>
    <property type="match status" value="1"/>
</dbReference>
<dbReference type="Pfam" id="PF00134">
    <property type="entry name" value="Cyclin_N"/>
    <property type="match status" value="1"/>
</dbReference>
<comment type="similarity">
    <text evidence="4">Belongs to the cyclin family. Cyclin D subfamily.</text>
</comment>
<evidence type="ECO:0000256" key="9">
    <source>
        <dbReference type="ARBA" id="ARBA00023127"/>
    </source>
</evidence>
<keyword evidence="8" id="KW-0832">Ubl conjugation</keyword>
<dbReference type="AlphaFoldDB" id="A0AAD8FT11"/>
<dbReference type="Proteomes" id="UP001230051">
    <property type="component" value="Unassembled WGS sequence"/>
</dbReference>
<evidence type="ECO:0000256" key="13">
    <source>
        <dbReference type="ARBA" id="ARBA00039574"/>
    </source>
</evidence>
<evidence type="ECO:0000256" key="7">
    <source>
        <dbReference type="ARBA" id="ARBA00022618"/>
    </source>
</evidence>
<evidence type="ECO:0000256" key="14">
    <source>
        <dbReference type="ARBA" id="ARBA00045688"/>
    </source>
</evidence>
<keyword evidence="5" id="KW-0963">Cytoplasm</keyword>
<comment type="caution">
    <text evidence="19">The sequence shown here is derived from an EMBL/GenBank/DDBJ whole genome shotgun (WGS) entry which is preliminary data.</text>
</comment>
<dbReference type="EMBL" id="JAGXEW010000047">
    <property type="protein sequence ID" value="KAK1152164.1"/>
    <property type="molecule type" value="Genomic_DNA"/>
</dbReference>
<dbReference type="GO" id="GO:0005737">
    <property type="term" value="C:cytoplasm"/>
    <property type="evidence" value="ECO:0007669"/>
    <property type="project" value="UniProtKB-SubCell"/>
</dbReference>
<keyword evidence="20" id="KW-1185">Reference proteome</keyword>
<dbReference type="PANTHER" id="PTHR10177">
    <property type="entry name" value="CYCLINS"/>
    <property type="match status" value="1"/>
</dbReference>
<accession>A0AAD8FT11</accession>
<evidence type="ECO:0000256" key="16">
    <source>
        <dbReference type="SAM" id="MobiDB-lite"/>
    </source>
</evidence>
<dbReference type="SUPFAM" id="SSF47954">
    <property type="entry name" value="Cyclin-like"/>
    <property type="match status" value="2"/>
</dbReference>
<feature type="domain" description="Cyclin C-terminal" evidence="18">
    <location>
        <begin position="171"/>
        <end position="295"/>
    </location>
</feature>
<dbReference type="InterPro" id="IPR004367">
    <property type="entry name" value="Cyclin_C-dom"/>
</dbReference>
<feature type="domain" description="Cyclin-like" evidence="17">
    <location>
        <begin position="78"/>
        <end position="162"/>
    </location>
</feature>
<evidence type="ECO:0000256" key="12">
    <source>
        <dbReference type="ARBA" id="ARBA00023306"/>
    </source>
</evidence>
<evidence type="ECO:0000256" key="15">
    <source>
        <dbReference type="RuleBase" id="RU000383"/>
    </source>
</evidence>
<proteinExistence type="inferred from homology"/>
<sequence length="318" mass="35396">MVMELLCLEDSCFSQPRHPAGGSRTVPVLRAKSDPTLLEDERVLRNLLSLEEKLPQRPACFGSVQREIQPGMRRMLALWMIQVCEDQKCEEEVFPLAMDYLDRYMCCTPVRKEHLQLLGTVCMFLASKLRETVPLTAEKLSIYSDSAVSVRELLDWELVVAGKLKWDLASVVASDFLELILQRLPPMPSASLALVHKHAHVFIAMCAIDLKFWMCPPSMIASGSVAAAIRGLEIPEPTLSNDSLLERLATITATDVDCLRSCLEQIENALQYNLPKEGSLSESPEHSTPRTPTDLWDVLLSPSPARELEAGADSVHTA</sequence>
<evidence type="ECO:0000313" key="19">
    <source>
        <dbReference type="EMBL" id="KAK1152164.1"/>
    </source>
</evidence>
<keyword evidence="10" id="KW-0472">Membrane</keyword>
<evidence type="ECO:0000256" key="11">
    <source>
        <dbReference type="ARBA" id="ARBA00023242"/>
    </source>
</evidence>
<dbReference type="InterPro" id="IPR039361">
    <property type="entry name" value="Cyclin"/>
</dbReference>
<dbReference type="InterPro" id="IPR013763">
    <property type="entry name" value="Cyclin-like_dom"/>
</dbReference>
<keyword evidence="11" id="KW-0539">Nucleus</keyword>
<keyword evidence="12" id="KW-0131">Cell cycle</keyword>
<evidence type="ECO:0000259" key="18">
    <source>
        <dbReference type="SMART" id="SM01332"/>
    </source>
</evidence>
<protein>
    <recommendedName>
        <fullName evidence="13">G1/S-specific cyclin-D2</fullName>
    </recommendedName>
</protein>
<keyword evidence="6" id="KW-0597">Phosphoprotein</keyword>
<keyword evidence="9 15" id="KW-0195">Cyclin</keyword>
<evidence type="ECO:0000256" key="4">
    <source>
        <dbReference type="ARBA" id="ARBA00009065"/>
    </source>
</evidence>
<dbReference type="Gene3D" id="1.10.472.10">
    <property type="entry name" value="Cyclin-like"/>
    <property type="match status" value="2"/>
</dbReference>
<dbReference type="InterPro" id="IPR036915">
    <property type="entry name" value="Cyclin-like_sf"/>
</dbReference>
<comment type="function">
    <text evidence="14">Regulatory component of the cyclin D2-CDK4 (DC) complex that phosphorylates and inhibits members of the retinoblastoma (RB) protein family including RB1 and regulates the cell-cycle during G(1)/S transition. Phosphorylation of RB1 allows dissociation of the transcription factor E2F from the RB/E2F complex and the subsequent transcription of E2F target genes which are responsible for the progression through the G(1) phase. Hypophosphorylates RB1 in early G(1) phase. Cyclin D-CDK4 complexes are major integrators of various mitogenenic and antimitogenic signals.</text>
</comment>
<evidence type="ECO:0000313" key="20">
    <source>
        <dbReference type="Proteomes" id="UP001230051"/>
    </source>
</evidence>
<evidence type="ECO:0000256" key="10">
    <source>
        <dbReference type="ARBA" id="ARBA00023136"/>
    </source>
</evidence>
<dbReference type="SMART" id="SM00385">
    <property type="entry name" value="CYCLIN"/>
    <property type="match status" value="1"/>
</dbReference>